<gene>
    <name evidence="3" type="ORF">A7U60_g5320</name>
</gene>
<dbReference type="EMBL" id="LNZH02000190">
    <property type="protein sequence ID" value="OCB87615.1"/>
    <property type="molecule type" value="Genomic_DNA"/>
</dbReference>
<sequence>MDFQSNPIYQFLQDLETERVSPFMQREKSPSVLDFVQEPVAPYSLDFGYMDGFGFVNLVHQPVASNAGTNEQPATADAKQIRPQNDQPGTNTSPTSSSQYAAPPQLGFESSFNFEIYDMLAQPGAAFEDYLICETQPVSDLCGTNEFFGDAEASQPGTLSTSMSFEISTNPDVETPRDGSSLRWSHALDRVSVPSGPETLSPSSSAYNTSTPEVETPRDTLSLRWSHAPERGSVPLLPEMSSPSWSAQNTLAPMVGSPRDASQWGWTHTTERIAESSTVRDPAHREKHNAFGIKAETRTPAIRLPQLPALPNAREASVPSQADCLDHQVPIATSSQLITTLSTELYSDGMTRQSGKRRLGEVETNGSKEDVLDYHVQMPSNKTGTSNKRVSCTWPGCSRTFADSSTCKRHINGPHRNIRFACPGNCREKAFARMDSLRRHLRLRGPTSSCWTDALVSGWTSFTNEDGQPDIRKPGTERARKRRKRDV</sequence>
<comment type="caution">
    <text evidence="3">The sequence shown here is derived from an EMBL/GenBank/DDBJ whole genome shotgun (WGS) entry which is preliminary data.</text>
</comment>
<feature type="compositionally biased region" description="Polar residues" evidence="1">
    <location>
        <begin position="82"/>
        <end position="100"/>
    </location>
</feature>
<organism evidence="3 4">
    <name type="scientific">Sanghuangporus baumii</name>
    <name type="common">Phellinus baumii</name>
    <dbReference type="NCBI Taxonomy" id="108892"/>
    <lineage>
        <taxon>Eukaryota</taxon>
        <taxon>Fungi</taxon>
        <taxon>Dikarya</taxon>
        <taxon>Basidiomycota</taxon>
        <taxon>Agaricomycotina</taxon>
        <taxon>Agaricomycetes</taxon>
        <taxon>Hymenochaetales</taxon>
        <taxon>Hymenochaetaceae</taxon>
        <taxon>Sanghuangporus</taxon>
    </lineage>
</organism>
<dbReference type="AlphaFoldDB" id="A0A9Q5N3V0"/>
<reference evidence="3" key="1">
    <citation type="submission" date="2016-06" db="EMBL/GenBank/DDBJ databases">
        <title>Draft Genome sequence of the fungus Inonotus baumii.</title>
        <authorList>
            <person name="Zhu H."/>
            <person name="Lin W."/>
        </authorList>
    </citation>
    <scope>NUCLEOTIDE SEQUENCE</scope>
    <source>
        <strain evidence="3">821</strain>
    </source>
</reference>
<dbReference type="Proteomes" id="UP000757232">
    <property type="component" value="Unassembled WGS sequence"/>
</dbReference>
<proteinExistence type="predicted"/>
<evidence type="ECO:0000313" key="4">
    <source>
        <dbReference type="Proteomes" id="UP000757232"/>
    </source>
</evidence>
<feature type="domain" description="C2H2-type" evidence="2">
    <location>
        <begin position="392"/>
        <end position="415"/>
    </location>
</feature>
<protein>
    <recommendedName>
        <fullName evidence="2">C2H2-type domain-containing protein</fullName>
    </recommendedName>
</protein>
<evidence type="ECO:0000259" key="2">
    <source>
        <dbReference type="PROSITE" id="PS00028"/>
    </source>
</evidence>
<dbReference type="OrthoDB" id="2687452at2759"/>
<feature type="region of interest" description="Disordered" evidence="1">
    <location>
        <begin position="462"/>
        <end position="487"/>
    </location>
</feature>
<accession>A0A9Q5N3V0</accession>
<evidence type="ECO:0000256" key="1">
    <source>
        <dbReference type="SAM" id="MobiDB-lite"/>
    </source>
</evidence>
<feature type="compositionally biased region" description="Basic and acidic residues" evidence="1">
    <location>
        <begin position="469"/>
        <end position="478"/>
    </location>
</feature>
<keyword evidence="4" id="KW-1185">Reference proteome</keyword>
<feature type="compositionally biased region" description="Polar residues" evidence="1">
    <location>
        <begin position="198"/>
        <end position="213"/>
    </location>
</feature>
<evidence type="ECO:0000313" key="3">
    <source>
        <dbReference type="EMBL" id="OCB87615.1"/>
    </source>
</evidence>
<dbReference type="InterPro" id="IPR013087">
    <property type="entry name" value="Znf_C2H2_type"/>
</dbReference>
<dbReference type="Gene3D" id="3.30.160.60">
    <property type="entry name" value="Classic Zinc Finger"/>
    <property type="match status" value="1"/>
</dbReference>
<feature type="region of interest" description="Disordered" evidence="1">
    <location>
        <begin position="192"/>
        <end position="219"/>
    </location>
</feature>
<feature type="region of interest" description="Disordered" evidence="1">
    <location>
        <begin position="66"/>
        <end position="104"/>
    </location>
</feature>
<name>A0A9Q5N3V0_SANBA</name>
<dbReference type="PROSITE" id="PS00028">
    <property type="entry name" value="ZINC_FINGER_C2H2_1"/>
    <property type="match status" value="1"/>
</dbReference>